<dbReference type="EMBL" id="BAABEY010000001">
    <property type="protein sequence ID" value="GAA4431276.1"/>
    <property type="molecule type" value="Genomic_DNA"/>
</dbReference>
<dbReference type="Pfam" id="PF07396">
    <property type="entry name" value="Porin_O_P"/>
    <property type="match status" value="1"/>
</dbReference>
<protein>
    <submittedName>
        <fullName evidence="1">OprO/OprP family phosphate-selective porin</fullName>
    </submittedName>
</protein>
<keyword evidence="2" id="KW-1185">Reference proteome</keyword>
<evidence type="ECO:0000313" key="1">
    <source>
        <dbReference type="EMBL" id="GAA4431276.1"/>
    </source>
</evidence>
<accession>A0ABP8LLW1</accession>
<proteinExistence type="predicted"/>
<dbReference type="SUPFAM" id="SSF56935">
    <property type="entry name" value="Porins"/>
    <property type="match status" value="1"/>
</dbReference>
<organism evidence="1 2">
    <name type="scientific">Ravibacter arvi</name>
    <dbReference type="NCBI Taxonomy" id="2051041"/>
    <lineage>
        <taxon>Bacteria</taxon>
        <taxon>Pseudomonadati</taxon>
        <taxon>Bacteroidota</taxon>
        <taxon>Cytophagia</taxon>
        <taxon>Cytophagales</taxon>
        <taxon>Spirosomataceae</taxon>
        <taxon>Ravibacter</taxon>
    </lineage>
</organism>
<dbReference type="Proteomes" id="UP001501508">
    <property type="component" value="Unassembled WGS sequence"/>
</dbReference>
<dbReference type="InterPro" id="IPR010870">
    <property type="entry name" value="Porin_O/P"/>
</dbReference>
<evidence type="ECO:0000313" key="2">
    <source>
        <dbReference type="Proteomes" id="UP001501508"/>
    </source>
</evidence>
<name>A0ABP8LLW1_9BACT</name>
<dbReference type="RefSeq" id="WP_345026096.1">
    <property type="nucleotide sequence ID" value="NZ_BAABEY010000001.1"/>
</dbReference>
<reference evidence="2" key="1">
    <citation type="journal article" date="2019" name="Int. J. Syst. Evol. Microbiol.">
        <title>The Global Catalogue of Microorganisms (GCM) 10K type strain sequencing project: providing services to taxonomists for standard genome sequencing and annotation.</title>
        <authorList>
            <consortium name="The Broad Institute Genomics Platform"/>
            <consortium name="The Broad Institute Genome Sequencing Center for Infectious Disease"/>
            <person name="Wu L."/>
            <person name="Ma J."/>
        </authorList>
    </citation>
    <scope>NUCLEOTIDE SEQUENCE [LARGE SCALE GENOMIC DNA]</scope>
    <source>
        <strain evidence="2">JCM 31920</strain>
    </source>
</reference>
<comment type="caution">
    <text evidence="1">The sequence shown here is derived from an EMBL/GenBank/DDBJ whole genome shotgun (WGS) entry which is preliminary data.</text>
</comment>
<dbReference type="InterPro" id="IPR023614">
    <property type="entry name" value="Porin_dom_sf"/>
</dbReference>
<dbReference type="Gene3D" id="2.40.160.10">
    <property type="entry name" value="Porin"/>
    <property type="match status" value="1"/>
</dbReference>
<sequence>MLSFSTALFAQNTISADSSGNKRKWDWIKVKGYTQLRYNELFETNPKLECEQCDKSWGTGVGLYFRRMRFSVDMDLLPGLSFTIQPDISGLVEGGSAVQLRDLYFQYAFDARKEFRVRVGQTRVPYGFENIQSTRNRVPLDRNDALNSAFINERDWGVFLYWTPEKFQERFEARAENGLKGTGDYGIVSFGVFQGQSTLKDLNRNKHMVLRFSYPFDIGKQFMEVSVQGYMGRYTIDKAKMTPGLKTNATATYPDRRVAVSTILFPKPFGIQAEYNWGIGPEFTHDKGSVTTKPGWGGYVMLNYRVPLGKQALYPYFRVQHFDGAKKHERDARHYIVKEAEVGIDWQISRYVELIGAYTMSNRTFEDLRLPDNDQKGTLVRLQLQVGF</sequence>
<gene>
    <name evidence="1" type="ORF">GCM10023091_01720</name>
</gene>